<dbReference type="InterPro" id="IPR036259">
    <property type="entry name" value="MFS_trans_sf"/>
</dbReference>
<feature type="domain" description="Major facilitator superfamily (MFS) profile" evidence="2">
    <location>
        <begin position="1"/>
        <end position="381"/>
    </location>
</feature>
<dbReference type="KEGG" id="ccai:NAS2_1521"/>
<dbReference type="SUPFAM" id="SSF103473">
    <property type="entry name" value="MFS general substrate transporter"/>
    <property type="match status" value="1"/>
</dbReference>
<dbReference type="PANTHER" id="PTHR11360">
    <property type="entry name" value="MONOCARBOXYLATE TRANSPORTER"/>
    <property type="match status" value="1"/>
</dbReference>
<feature type="transmembrane region" description="Helical" evidence="1">
    <location>
        <begin position="38"/>
        <end position="60"/>
    </location>
</feature>
<evidence type="ECO:0000313" key="3">
    <source>
        <dbReference type="EMBL" id="BBE42901.1"/>
    </source>
</evidence>
<proteinExistence type="predicted"/>
<name>A0A4P2VFG8_9ARCH</name>
<organism evidence="3 4">
    <name type="scientific">Conexivisphaera calida</name>
    <dbReference type="NCBI Taxonomy" id="1874277"/>
    <lineage>
        <taxon>Archaea</taxon>
        <taxon>Nitrososphaerota</taxon>
        <taxon>Conexivisphaeria</taxon>
        <taxon>Conexivisphaerales</taxon>
        <taxon>Conexivisphaeraceae</taxon>
        <taxon>Conexivisphaera</taxon>
    </lineage>
</organism>
<reference evidence="3 4" key="1">
    <citation type="journal article" date="2019" name="ISME J.">
        <title>Isolation and characterization of a thermophilic sulfur- and iron-reducing thaumarchaeote from a terrestrial acidic hot spring.</title>
        <authorList>
            <person name="Kato S."/>
            <person name="Itoh T."/>
            <person name="Yuki M."/>
            <person name="Nagamori M."/>
            <person name="Ohnishi M."/>
            <person name="Uematsu K."/>
            <person name="Suzuki K."/>
            <person name="Takashina T."/>
            <person name="Ohkuma M."/>
        </authorList>
    </citation>
    <scope>NUCLEOTIDE SEQUENCE [LARGE SCALE GENOMIC DNA]</scope>
    <source>
        <strain evidence="3 4">NAS-02</strain>
    </source>
</reference>
<evidence type="ECO:0000313" key="4">
    <source>
        <dbReference type="Proteomes" id="UP000509448"/>
    </source>
</evidence>
<feature type="transmembrane region" description="Helical" evidence="1">
    <location>
        <begin position="155"/>
        <end position="177"/>
    </location>
</feature>
<feature type="transmembrane region" description="Helical" evidence="1">
    <location>
        <begin position="325"/>
        <end position="345"/>
    </location>
</feature>
<evidence type="ECO:0000256" key="1">
    <source>
        <dbReference type="SAM" id="Phobius"/>
    </source>
</evidence>
<accession>A0A4P2VFG8</accession>
<feature type="transmembrane region" description="Helical" evidence="1">
    <location>
        <begin position="268"/>
        <end position="286"/>
    </location>
</feature>
<dbReference type="Gene3D" id="1.20.1250.20">
    <property type="entry name" value="MFS general substrate transporter like domains"/>
    <property type="match status" value="2"/>
</dbReference>
<feature type="transmembrane region" description="Helical" evidence="1">
    <location>
        <begin position="292"/>
        <end position="313"/>
    </location>
</feature>
<sequence>MLASAMSIAFMAYGVRYAYGILMPEMMRSLGLNDALAGLIYSSFLGTYIAASLVVGFLVDVRDLKHVILYFLPLFAAGTGAMGLASSLWEAALSFGVAGVGAAVGWTPLVIWVQRAYPERRGTYLGVLQVGCNLGFGTLGLLLPGVLPAVGWRGAWMLLGAASALWLIPVTAAARGATAPERPDASFRRYLSDFRSVLGDNSFWIGGISYLLASYAIMTSLSFSADYAKYLGAGEAAGGALFSLIGFVGIVGALGVPTLSDRLGRRTGLLINNSLMAMGLAGSALAGTYHALAAWTLAVGVSYGGVWVLYAALVRDLYGGRVAGGVMGAWTLLGGMGLLLAPPLGGLMVDASGSYTIAYLVAAVTAALSLAFAALVHPRDRRPA</sequence>
<feature type="transmembrane region" description="Helical" evidence="1">
    <location>
        <begin position="357"/>
        <end position="376"/>
    </location>
</feature>
<gene>
    <name evidence="3" type="ORF">NAS2_1521</name>
</gene>
<dbReference type="InterPro" id="IPR020846">
    <property type="entry name" value="MFS_dom"/>
</dbReference>
<dbReference type="PANTHER" id="PTHR11360:SF290">
    <property type="entry name" value="MONOCARBOXYLATE MFS PERMEASE"/>
    <property type="match status" value="1"/>
</dbReference>
<keyword evidence="1" id="KW-1133">Transmembrane helix</keyword>
<dbReference type="AlphaFoldDB" id="A0A4P2VFG8"/>
<evidence type="ECO:0000259" key="2">
    <source>
        <dbReference type="PROSITE" id="PS50850"/>
    </source>
</evidence>
<dbReference type="Proteomes" id="UP000509448">
    <property type="component" value="Chromosome"/>
</dbReference>
<feature type="transmembrane region" description="Helical" evidence="1">
    <location>
        <begin position="67"/>
        <end position="85"/>
    </location>
</feature>
<dbReference type="InterPro" id="IPR050327">
    <property type="entry name" value="Proton-linked_MCT"/>
</dbReference>
<feature type="transmembrane region" description="Helical" evidence="1">
    <location>
        <begin position="124"/>
        <end position="143"/>
    </location>
</feature>
<dbReference type="PROSITE" id="PS50850">
    <property type="entry name" value="MFS"/>
    <property type="match status" value="1"/>
</dbReference>
<keyword evidence="1" id="KW-0472">Membrane</keyword>
<dbReference type="Pfam" id="PF07690">
    <property type="entry name" value="MFS_1"/>
    <property type="match status" value="1"/>
</dbReference>
<feature type="transmembrane region" description="Helical" evidence="1">
    <location>
        <begin position="237"/>
        <end position="256"/>
    </location>
</feature>
<dbReference type="GO" id="GO:0022857">
    <property type="term" value="F:transmembrane transporter activity"/>
    <property type="evidence" value="ECO:0007669"/>
    <property type="project" value="InterPro"/>
</dbReference>
<dbReference type="InterPro" id="IPR011701">
    <property type="entry name" value="MFS"/>
</dbReference>
<keyword evidence="1" id="KW-0812">Transmembrane</keyword>
<keyword evidence="4" id="KW-1185">Reference proteome</keyword>
<feature type="transmembrane region" description="Helical" evidence="1">
    <location>
        <begin position="198"/>
        <end position="217"/>
    </location>
</feature>
<protein>
    <submittedName>
        <fullName evidence="3">MFS permease protein</fullName>
    </submittedName>
</protein>
<dbReference type="EMBL" id="AP018732">
    <property type="protein sequence ID" value="BBE42901.1"/>
    <property type="molecule type" value="Genomic_DNA"/>
</dbReference>
<feature type="transmembrane region" description="Helical" evidence="1">
    <location>
        <begin position="91"/>
        <end position="112"/>
    </location>
</feature>